<dbReference type="AlphaFoldDB" id="A0A0D1LBP4"/>
<dbReference type="GO" id="GO:0008236">
    <property type="term" value="F:serine-type peptidase activity"/>
    <property type="evidence" value="ECO:0007669"/>
    <property type="project" value="UniProtKB-KW"/>
</dbReference>
<evidence type="ECO:0000256" key="5">
    <source>
        <dbReference type="SAM" id="Phobius"/>
    </source>
</evidence>
<dbReference type="NCBIfam" id="TIGR00706">
    <property type="entry name" value="SppA_dom"/>
    <property type="match status" value="1"/>
</dbReference>
<keyword evidence="5" id="KW-0472">Membrane</keyword>
<dbReference type="PANTHER" id="PTHR42987:SF7">
    <property type="entry name" value="SIGNAL PEPTIDE PEPTIDASE SPPA-RELATED"/>
    <property type="match status" value="1"/>
</dbReference>
<dbReference type="Pfam" id="PF01343">
    <property type="entry name" value="Peptidase_S49"/>
    <property type="match status" value="1"/>
</dbReference>
<dbReference type="PATRIC" id="fig|1423.173.peg.490"/>
<dbReference type="InterPro" id="IPR002142">
    <property type="entry name" value="Peptidase_S49"/>
</dbReference>
<dbReference type="CDD" id="cd07023">
    <property type="entry name" value="S49_Sppa_N_C"/>
    <property type="match status" value="1"/>
</dbReference>
<dbReference type="InterPro" id="IPR047272">
    <property type="entry name" value="S49_SppA_C"/>
</dbReference>
<accession>A0A0D1LBP4</accession>
<dbReference type="STRING" id="483913.AN935_14790"/>
<keyword evidence="3" id="KW-0378">Hydrolase</keyword>
<evidence type="ECO:0000256" key="3">
    <source>
        <dbReference type="ARBA" id="ARBA00022801"/>
    </source>
</evidence>
<dbReference type="Gene3D" id="3.90.226.10">
    <property type="entry name" value="2-enoyl-CoA Hydratase, Chain A, domain 1"/>
    <property type="match status" value="2"/>
</dbReference>
<keyword evidence="5" id="KW-1133">Transmembrane helix</keyword>
<keyword evidence="5" id="KW-0812">Transmembrane</keyword>
<evidence type="ECO:0000313" key="9">
    <source>
        <dbReference type="Proteomes" id="UP000032247"/>
    </source>
</evidence>
<dbReference type="GO" id="GO:0006508">
    <property type="term" value="P:proteolysis"/>
    <property type="evidence" value="ECO:0007669"/>
    <property type="project" value="UniProtKB-KW"/>
</dbReference>
<dbReference type="PANTHER" id="PTHR42987">
    <property type="entry name" value="PEPTIDASE S49"/>
    <property type="match status" value="1"/>
</dbReference>
<evidence type="ECO:0000313" key="8">
    <source>
        <dbReference type="EMBL" id="WEY86265.1"/>
    </source>
</evidence>
<reference evidence="7 9" key="1">
    <citation type="submission" date="2014-12" db="EMBL/GenBank/DDBJ databases">
        <title>Comparative genome analysis of Bacillus coagulans HM-08, Clostridium butyricum HM-68, Bacillus subtilis HM-66 and Bacillus licheniformis BL-09.</title>
        <authorList>
            <person name="Zhang H."/>
        </authorList>
    </citation>
    <scope>NUCLEOTIDE SEQUENCE [LARGE SCALE GENOMIC DNA]</scope>
    <source>
        <strain evidence="7 9">HM-66</strain>
    </source>
</reference>
<dbReference type="RefSeq" id="WP_043857045.1">
    <property type="nucleotide sequence ID" value="NZ_CAVNYI010000001.1"/>
</dbReference>
<dbReference type="Proteomes" id="UP001214898">
    <property type="component" value="Chromosome"/>
</dbReference>
<dbReference type="EMBL" id="CP120576">
    <property type="protein sequence ID" value="WEY86265.1"/>
    <property type="molecule type" value="Genomic_DNA"/>
</dbReference>
<reference evidence="8" key="2">
    <citation type="submission" date="2023-03" db="EMBL/GenBank/DDBJ databases">
        <title>Complete genome sequences of 52 Bacillus and Priestia strains isolated from West-African fermentations and 26 reference strains from the DSMZ collection.</title>
        <authorList>
            <person name="Wiedenbein E.S."/>
            <person name="Canoy T.S."/>
            <person name="Hui Y."/>
            <person name="Parkouda C."/>
            <person name="Dawende C."/>
            <person name="Ametefe E."/>
            <person name="Jespersen L."/>
            <person name="Nielsen D.S."/>
        </authorList>
    </citation>
    <scope>NUCLEOTIDE SEQUENCE</scope>
    <source>
        <strain evidence="8">PRO56</strain>
    </source>
</reference>
<feature type="domain" description="Peptidase S49" evidence="6">
    <location>
        <begin position="130"/>
        <end position="280"/>
    </location>
</feature>
<organism evidence="7 9">
    <name type="scientific">Bacillus subtilis</name>
    <dbReference type="NCBI Taxonomy" id="1423"/>
    <lineage>
        <taxon>Bacteria</taxon>
        <taxon>Bacillati</taxon>
        <taxon>Bacillota</taxon>
        <taxon>Bacilli</taxon>
        <taxon>Bacillales</taxon>
        <taxon>Bacillaceae</taxon>
        <taxon>Bacillus</taxon>
    </lineage>
</organism>
<keyword evidence="2" id="KW-0645">Protease</keyword>
<name>A0A0D1LBP4_BACIU</name>
<dbReference type="Proteomes" id="UP000032247">
    <property type="component" value="Unassembled WGS sequence"/>
</dbReference>
<comment type="similarity">
    <text evidence="1">Belongs to the peptidase S49 family.</text>
</comment>
<dbReference type="InterPro" id="IPR029045">
    <property type="entry name" value="ClpP/crotonase-like_dom_sf"/>
</dbReference>
<sequence length="335" mass="36659">MNAKRWIALVIALGIFGVSIIVSISMSFFESVKGAQTDLTSLTDESQEKTLENGSLSSKIAVLEVSGTIQDNGDSSSLLGADGYNHRTFLKNLERAKDDKAVKGIVLKVNSPGGGVYESAEIHKKLEEIKKETKKPIYVSMGSMAASGGYYISTAADKIFATPETLTGSLGVIMESVNYSKLADKLGISFETIKSGAHKDIMSPSREMTKEEKNIMQSMVDNSYEGFVDVISKGRGMPKAEVKKIADGRVYDGRQAKKLNLVDELGFYDDTITAMKKDHKDLKNASVISYEESFGLGSLFSMGANKMFKSEIDFLNMREILSQSGSPRMMYLYAK</sequence>
<keyword evidence="4" id="KW-0720">Serine protease</keyword>
<protein>
    <submittedName>
        <fullName evidence="7">Exfoliative toxin</fullName>
    </submittedName>
    <submittedName>
        <fullName evidence="8">Signal peptide peptidase SppA</fullName>
    </submittedName>
</protein>
<evidence type="ECO:0000256" key="4">
    <source>
        <dbReference type="ARBA" id="ARBA00022825"/>
    </source>
</evidence>
<feature type="transmembrane region" description="Helical" evidence="5">
    <location>
        <begin position="7"/>
        <end position="29"/>
    </location>
</feature>
<dbReference type="InterPro" id="IPR004635">
    <property type="entry name" value="Pept_S49_SppA"/>
</dbReference>
<evidence type="ECO:0000256" key="1">
    <source>
        <dbReference type="ARBA" id="ARBA00008683"/>
    </source>
</evidence>
<proteinExistence type="inferred from homology"/>
<evidence type="ECO:0000256" key="2">
    <source>
        <dbReference type="ARBA" id="ARBA00022670"/>
    </source>
</evidence>
<dbReference type="EMBL" id="JXBC01000001">
    <property type="protein sequence ID" value="KIU13371.1"/>
    <property type="molecule type" value="Genomic_DNA"/>
</dbReference>
<dbReference type="SUPFAM" id="SSF52096">
    <property type="entry name" value="ClpP/crotonase"/>
    <property type="match status" value="1"/>
</dbReference>
<evidence type="ECO:0000313" key="7">
    <source>
        <dbReference type="EMBL" id="KIU13371.1"/>
    </source>
</evidence>
<dbReference type="MEROPS" id="S49.008"/>
<evidence type="ECO:0000259" key="6">
    <source>
        <dbReference type="Pfam" id="PF01343"/>
    </source>
</evidence>
<gene>
    <name evidence="8" type="primary">sppA</name>
    <name evidence="8" type="ORF">P5633_09360</name>
    <name evidence="7" type="ORF">SC09_Contig17orf00610</name>
</gene>